<proteinExistence type="predicted"/>
<protein>
    <submittedName>
        <fullName evidence="1">Uncharacterized protein</fullName>
    </submittedName>
</protein>
<evidence type="ECO:0000313" key="1">
    <source>
        <dbReference type="EMBL" id="OJT14667.1"/>
    </source>
</evidence>
<dbReference type="STRING" id="154538.A0A1M2W478"/>
<keyword evidence="2" id="KW-1185">Reference proteome</keyword>
<dbReference type="OrthoDB" id="2736048at2759"/>
<gene>
    <name evidence="1" type="ORF">TRAPUB_8776</name>
</gene>
<dbReference type="Proteomes" id="UP000184267">
    <property type="component" value="Unassembled WGS sequence"/>
</dbReference>
<dbReference type="EMBL" id="MNAD01000255">
    <property type="protein sequence ID" value="OJT14667.1"/>
    <property type="molecule type" value="Genomic_DNA"/>
</dbReference>
<accession>A0A1M2W478</accession>
<evidence type="ECO:0000313" key="2">
    <source>
        <dbReference type="Proteomes" id="UP000184267"/>
    </source>
</evidence>
<comment type="caution">
    <text evidence="1">The sequence shown here is derived from an EMBL/GenBank/DDBJ whole genome shotgun (WGS) entry which is preliminary data.</text>
</comment>
<sequence length="146" mass="16277">MPFPDTIRSPCAPSTKSSPRNIRGLYFCATVDKPLPVKIATIIPDVETELAKRFPSFESILGTRAFINECLVTCFDPTGKEYKYLIAYQEHPDLPPNRALRNVHPEANFRGELVVMRSGLRSLVVGIKGKQDARLAEQATCPQSED</sequence>
<name>A0A1M2W478_TRAPU</name>
<dbReference type="AlphaFoldDB" id="A0A1M2W478"/>
<reference evidence="1 2" key="1">
    <citation type="submission" date="2016-10" db="EMBL/GenBank/DDBJ databases">
        <title>Genome sequence of the basidiomycete white-rot fungus Trametes pubescens.</title>
        <authorList>
            <person name="Makela M.R."/>
            <person name="Granchi Z."/>
            <person name="Peng M."/>
            <person name="De Vries R.P."/>
            <person name="Grigoriev I."/>
            <person name="Riley R."/>
            <person name="Hilden K."/>
        </authorList>
    </citation>
    <scope>NUCLEOTIDE SEQUENCE [LARGE SCALE GENOMIC DNA]</scope>
    <source>
        <strain evidence="1 2">FBCC735</strain>
    </source>
</reference>
<dbReference type="OMA" id="TIRSPCA"/>
<organism evidence="1 2">
    <name type="scientific">Trametes pubescens</name>
    <name type="common">White-rot fungus</name>
    <dbReference type="NCBI Taxonomy" id="154538"/>
    <lineage>
        <taxon>Eukaryota</taxon>
        <taxon>Fungi</taxon>
        <taxon>Dikarya</taxon>
        <taxon>Basidiomycota</taxon>
        <taxon>Agaricomycotina</taxon>
        <taxon>Agaricomycetes</taxon>
        <taxon>Polyporales</taxon>
        <taxon>Polyporaceae</taxon>
        <taxon>Trametes</taxon>
    </lineage>
</organism>